<protein>
    <submittedName>
        <fullName evidence="1">Uncharacterized protein</fullName>
    </submittedName>
</protein>
<sequence length="62" mass="6693">MTFCPYAKAAYIQGLVARGENIHNIGAIHMSESKIGENPARQVLECGKENCGMYVSCTNGKS</sequence>
<dbReference type="EMBL" id="JACHID010000004">
    <property type="protein sequence ID" value="MBB5021496.1"/>
    <property type="molecule type" value="Genomic_DNA"/>
</dbReference>
<keyword evidence="2" id="KW-1185">Reference proteome</keyword>
<dbReference type="Proteomes" id="UP000528322">
    <property type="component" value="Unassembled WGS sequence"/>
</dbReference>
<dbReference type="AlphaFoldDB" id="A0A7W8DGH2"/>
<organism evidence="1 2">
    <name type="scientific">Desulfurispira natronophila</name>
    <dbReference type="NCBI Taxonomy" id="682562"/>
    <lineage>
        <taxon>Bacteria</taxon>
        <taxon>Pseudomonadati</taxon>
        <taxon>Chrysiogenota</taxon>
        <taxon>Chrysiogenia</taxon>
        <taxon>Chrysiogenales</taxon>
        <taxon>Chrysiogenaceae</taxon>
        <taxon>Desulfurispira</taxon>
    </lineage>
</organism>
<name>A0A7W8DGH2_9BACT</name>
<reference evidence="1 2" key="1">
    <citation type="submission" date="2020-08" db="EMBL/GenBank/DDBJ databases">
        <title>Genomic Encyclopedia of Type Strains, Phase IV (KMG-IV): sequencing the most valuable type-strain genomes for metagenomic binning, comparative biology and taxonomic classification.</title>
        <authorList>
            <person name="Goeker M."/>
        </authorList>
    </citation>
    <scope>NUCLEOTIDE SEQUENCE [LARGE SCALE GENOMIC DNA]</scope>
    <source>
        <strain evidence="1 2">DSM 22071</strain>
    </source>
</reference>
<evidence type="ECO:0000313" key="1">
    <source>
        <dbReference type="EMBL" id="MBB5021496.1"/>
    </source>
</evidence>
<dbReference type="RefSeq" id="WP_183730299.1">
    <property type="nucleotide sequence ID" value="NZ_JACHID010000004.1"/>
</dbReference>
<accession>A0A7W8DGH2</accession>
<gene>
    <name evidence="1" type="ORF">HNR37_000808</name>
</gene>
<proteinExistence type="predicted"/>
<evidence type="ECO:0000313" key="2">
    <source>
        <dbReference type="Proteomes" id="UP000528322"/>
    </source>
</evidence>
<comment type="caution">
    <text evidence="1">The sequence shown here is derived from an EMBL/GenBank/DDBJ whole genome shotgun (WGS) entry which is preliminary data.</text>
</comment>